<accession>A0AAV0U133</accession>
<comment type="subcellular location">
    <subcellularLocation>
        <location evidence="1">Nucleus</location>
    </subcellularLocation>
</comment>
<dbReference type="Pfam" id="PF16135">
    <property type="entry name" value="TDBD"/>
    <property type="match status" value="1"/>
</dbReference>
<feature type="region of interest" description="Disordered" evidence="3">
    <location>
        <begin position="428"/>
        <end position="502"/>
    </location>
</feature>
<sequence length="847" mass="92566">MAHVTSPLAEPATPMDVVSTAPLPCALPQREQDVAMDTRIQLGTTHGVQETQSMETQSTDVHWSAPIQAHECKTDQTVAQVADGSSRITDDESRATEVAAAKAATLDCGTSHVSEATQTTWYCPSGCASVAATAAVPLPIVPVSDDTDLDAHATSLDEEAKASVAPETPREYAPVNERIRLPRAAATAAIGGMARQAKQEARASVLEAEEGMNMDVDMGHNSKKRTTRGTRPAAKRSRVRASRNTLERGSVQKASPRVRKRRQVSASRARPTELSPVITDLPPLPFTSTSVSKNKTKAMDLITTGVENDSDGVDGNDGDRCCEFCNKEANVCVLMHCRACRRVYHAQCFVHAFKPYVDEQLPIWDQIKRLQLEAPERRGDIFCCASCKAAFSDFYASGGYLWDCDCVTCSQPEKALLYRQRKLVQMMNGMDLERRRKRERNGRKKTGTSSASEKPPGLSKSGSSNLTPRSRKRGSSAVADDPIVCSPNSRQSTSATQDASLGGDVLMNMQPVGELKQSELSGDDLIDAVDVLQSEKNGGWCFPVVCSRTLSSRESGITKTGKCTWSPQEQSTIHCNCCDKAYILHDFVSHTDNSLITFAHASKSPMSFLFVEHRDGTEYSLLGDFQPALRSWHDRQSMEIPIVESCHSNDTKQEAPVAAETPAIPVTNSVTITDVPQTSVSRIQALALFKRPKLEGCEPISIACSVYPATLNYVAQVVCLSPKYVMNMQNGALADRVVRSRTPAPEDSFPRKAGWLAFSRNPVSARQIVCFCCKHDFSFDEFVGHAGISLTELQKKPSQLLYVVERQDKSALVPFNTFLSDLDYVTINGVDSFLDELQPPPSSPFPI</sequence>
<proteinExistence type="predicted"/>
<dbReference type="PANTHER" id="PTHR46309:SF1">
    <property type="entry name" value="PHD FINGER PROTEIN 12"/>
    <property type="match status" value="1"/>
</dbReference>
<comment type="caution">
    <text evidence="5">The sequence shown here is derived from an EMBL/GenBank/DDBJ whole genome shotgun (WGS) entry which is preliminary data.</text>
</comment>
<dbReference type="GO" id="GO:0006357">
    <property type="term" value="P:regulation of transcription by RNA polymerase II"/>
    <property type="evidence" value="ECO:0007669"/>
    <property type="project" value="TreeGrafter"/>
</dbReference>
<dbReference type="AlphaFoldDB" id="A0AAV0U133"/>
<evidence type="ECO:0000256" key="2">
    <source>
        <dbReference type="ARBA" id="ARBA00023242"/>
    </source>
</evidence>
<evidence type="ECO:0000256" key="1">
    <source>
        <dbReference type="ARBA" id="ARBA00004123"/>
    </source>
</evidence>
<dbReference type="InterPro" id="IPR032308">
    <property type="entry name" value="TDBD"/>
</dbReference>
<name>A0AAV0U133_HYABA</name>
<dbReference type="GO" id="GO:0005634">
    <property type="term" value="C:nucleus"/>
    <property type="evidence" value="ECO:0007669"/>
    <property type="project" value="UniProtKB-SubCell"/>
</dbReference>
<evidence type="ECO:0000313" key="6">
    <source>
        <dbReference type="Proteomes" id="UP001162031"/>
    </source>
</evidence>
<evidence type="ECO:0000313" key="5">
    <source>
        <dbReference type="EMBL" id="CAI5729612.1"/>
    </source>
</evidence>
<feature type="compositionally biased region" description="Polar residues" evidence="3">
    <location>
        <begin position="486"/>
        <end position="499"/>
    </location>
</feature>
<evidence type="ECO:0000256" key="3">
    <source>
        <dbReference type="SAM" id="MobiDB-lite"/>
    </source>
</evidence>
<dbReference type="PANTHER" id="PTHR46309">
    <property type="entry name" value="PHD FINGER PROTEIN 12"/>
    <property type="match status" value="1"/>
</dbReference>
<protein>
    <recommendedName>
        <fullName evidence="4">Tify domain-containing protein</fullName>
    </recommendedName>
</protein>
<dbReference type="InterPro" id="IPR042163">
    <property type="entry name" value="PHF12"/>
</dbReference>
<dbReference type="GO" id="GO:0003714">
    <property type="term" value="F:transcription corepressor activity"/>
    <property type="evidence" value="ECO:0007669"/>
    <property type="project" value="InterPro"/>
</dbReference>
<feature type="domain" description="Tify" evidence="4">
    <location>
        <begin position="764"/>
        <end position="803"/>
    </location>
</feature>
<gene>
    <name evidence="5" type="ORF">HBR001_LOCUS4604</name>
</gene>
<reference evidence="5" key="1">
    <citation type="submission" date="2022-12" db="EMBL/GenBank/DDBJ databases">
        <authorList>
            <person name="Webb A."/>
        </authorList>
    </citation>
    <scope>NUCLEOTIDE SEQUENCE</scope>
    <source>
        <strain evidence="5">Hp1</strain>
    </source>
</reference>
<dbReference type="Proteomes" id="UP001162031">
    <property type="component" value="Unassembled WGS sequence"/>
</dbReference>
<evidence type="ECO:0000259" key="4">
    <source>
        <dbReference type="Pfam" id="PF16135"/>
    </source>
</evidence>
<feature type="compositionally biased region" description="Basic residues" evidence="3">
    <location>
        <begin position="435"/>
        <end position="446"/>
    </location>
</feature>
<keyword evidence="6" id="KW-1185">Reference proteome</keyword>
<dbReference type="EMBL" id="CANTFL010000999">
    <property type="protein sequence ID" value="CAI5729612.1"/>
    <property type="molecule type" value="Genomic_DNA"/>
</dbReference>
<feature type="compositionally biased region" description="Basic residues" evidence="3">
    <location>
        <begin position="221"/>
        <end position="241"/>
    </location>
</feature>
<keyword evidence="2" id="KW-0539">Nucleus</keyword>
<feature type="region of interest" description="Disordered" evidence="3">
    <location>
        <begin position="216"/>
        <end position="276"/>
    </location>
</feature>
<organism evidence="5 6">
    <name type="scientific">Hyaloperonospora brassicae</name>
    <name type="common">Brassica downy mildew</name>
    <name type="synonym">Peronospora brassicae</name>
    <dbReference type="NCBI Taxonomy" id="162125"/>
    <lineage>
        <taxon>Eukaryota</taxon>
        <taxon>Sar</taxon>
        <taxon>Stramenopiles</taxon>
        <taxon>Oomycota</taxon>
        <taxon>Peronosporomycetes</taxon>
        <taxon>Peronosporales</taxon>
        <taxon>Peronosporaceae</taxon>
        <taxon>Hyaloperonospora</taxon>
    </lineage>
</organism>